<dbReference type="EMBL" id="RBIM01000005">
    <property type="protein sequence ID" value="RKQ96106.1"/>
    <property type="molecule type" value="Genomic_DNA"/>
</dbReference>
<proteinExistence type="predicted"/>
<reference evidence="2 3" key="1">
    <citation type="submission" date="2018-10" db="EMBL/GenBank/DDBJ databases">
        <title>Genomic Encyclopedia of Type Strains, Phase IV (KMG-IV): sequencing the most valuable type-strain genomes for metagenomic binning, comparative biology and taxonomic classification.</title>
        <authorList>
            <person name="Goeker M."/>
        </authorList>
    </citation>
    <scope>NUCLEOTIDE SEQUENCE [LARGE SCALE GENOMIC DNA]</scope>
    <source>
        <strain evidence="2 3">DSM 4734</strain>
    </source>
</reference>
<gene>
    <name evidence="2" type="ORF">C7435_2358</name>
</gene>
<dbReference type="SMART" id="SM00044">
    <property type="entry name" value="CYCc"/>
    <property type="match status" value="1"/>
</dbReference>
<evidence type="ECO:0000259" key="1">
    <source>
        <dbReference type="PROSITE" id="PS50125"/>
    </source>
</evidence>
<dbReference type="GO" id="GO:0004016">
    <property type="term" value="F:adenylate cyclase activity"/>
    <property type="evidence" value="ECO:0007669"/>
    <property type="project" value="UniProtKB-ARBA"/>
</dbReference>
<dbReference type="InterPro" id="IPR011990">
    <property type="entry name" value="TPR-like_helical_dom_sf"/>
</dbReference>
<dbReference type="CDD" id="cd07302">
    <property type="entry name" value="CHD"/>
    <property type="match status" value="1"/>
</dbReference>
<evidence type="ECO:0000313" key="3">
    <source>
        <dbReference type="Proteomes" id="UP000273675"/>
    </source>
</evidence>
<accession>A0A495D2X4</accession>
<dbReference type="Gene3D" id="1.25.40.10">
    <property type="entry name" value="Tetratricopeptide repeat domain"/>
    <property type="match status" value="1"/>
</dbReference>
<dbReference type="Pfam" id="PF00211">
    <property type="entry name" value="Guanylate_cyc"/>
    <property type="match status" value="1"/>
</dbReference>
<evidence type="ECO:0000313" key="2">
    <source>
        <dbReference type="EMBL" id="RKQ96106.1"/>
    </source>
</evidence>
<dbReference type="InterPro" id="IPR001054">
    <property type="entry name" value="A/G_cyclase"/>
</dbReference>
<sequence>MRERIIDRFNQGDLARAYDLCQDGLRDRPDDFWLKHRAVLCLIRSGALERASAAYHEYRLAEIRHDEDCLAVGARLLKALALESSGQAFARFARESARNYADVHARTGGHYPAINAASMYMLAGDPGPAEIYARKVLYGSFDTATASREQAYYRQASQAEAYLLLGDLPTARSTLREAFRLDPDNHLAHATTLRQLRLLVAVLGLDSDWLAPLEPPRPAHYAGHIFGLGAGEGQLDKGQEGRLRDTVELMLARHHVGPVHGALAAGSDIVIAEAALARGCELNVVLPAPVPAFLDASVRPFGEAWVHRFEACLEQAEKVVELTSDRRIVSVQTLNFASLVAMGMARMRASVLATEPLQILVSEADDAETPAGFGTLHDRDVWSVCGLDQVRVPYPGQRSSIRTKPAADENPEPGFRPAMRAMLFLDVAGSTSVPDDRVPHFVQAVLKPLAACCDALADPPVHADSWGDGMFLAFDRVEDAARAADTLRQAFADIDMDEHALPPSLGLRIAGHFGPVHEGEDPLQKRPSLFGGQVAVAARIEAVTVPGSIFVSEAFAAALAMSSYAFRSEYVGQIRIDAVMPDQRLYALRALPANAAANLRRSRSARSTQPV</sequence>
<dbReference type="SUPFAM" id="SSF55073">
    <property type="entry name" value="Nucleotide cyclase"/>
    <property type="match status" value="1"/>
</dbReference>
<dbReference type="Proteomes" id="UP000273675">
    <property type="component" value="Unassembled WGS sequence"/>
</dbReference>
<dbReference type="Gene3D" id="3.30.70.1230">
    <property type="entry name" value="Nucleotide cyclase"/>
    <property type="match status" value="1"/>
</dbReference>
<feature type="domain" description="Guanylate cyclase" evidence="1">
    <location>
        <begin position="421"/>
        <end position="541"/>
    </location>
</feature>
<protein>
    <submittedName>
        <fullName evidence="2">Class 3 adenylate cyclase</fullName>
    </submittedName>
</protein>
<organism evidence="2 3">
    <name type="scientific">Maricaulis maris</name>
    <dbReference type="NCBI Taxonomy" id="74318"/>
    <lineage>
        <taxon>Bacteria</taxon>
        <taxon>Pseudomonadati</taxon>
        <taxon>Pseudomonadota</taxon>
        <taxon>Alphaproteobacteria</taxon>
        <taxon>Maricaulales</taxon>
        <taxon>Maricaulaceae</taxon>
        <taxon>Maricaulis</taxon>
    </lineage>
</organism>
<comment type="caution">
    <text evidence="2">The sequence shown here is derived from an EMBL/GenBank/DDBJ whole genome shotgun (WGS) entry which is preliminary data.</text>
</comment>
<dbReference type="RefSeq" id="WP_170150452.1">
    <property type="nucleotide sequence ID" value="NZ_RBIM01000005.1"/>
</dbReference>
<name>A0A495D2X4_9PROT</name>
<dbReference type="AlphaFoldDB" id="A0A495D2X4"/>
<dbReference type="InterPro" id="IPR029787">
    <property type="entry name" value="Nucleotide_cyclase"/>
</dbReference>
<dbReference type="SUPFAM" id="SSF48452">
    <property type="entry name" value="TPR-like"/>
    <property type="match status" value="1"/>
</dbReference>
<dbReference type="GO" id="GO:0009190">
    <property type="term" value="P:cyclic nucleotide biosynthetic process"/>
    <property type="evidence" value="ECO:0007669"/>
    <property type="project" value="InterPro"/>
</dbReference>
<dbReference type="GO" id="GO:0035556">
    <property type="term" value="P:intracellular signal transduction"/>
    <property type="evidence" value="ECO:0007669"/>
    <property type="project" value="InterPro"/>
</dbReference>
<dbReference type="PROSITE" id="PS50125">
    <property type="entry name" value="GUANYLATE_CYCLASE_2"/>
    <property type="match status" value="1"/>
</dbReference>